<evidence type="ECO:0000256" key="4">
    <source>
        <dbReference type="ARBA" id="ARBA00011245"/>
    </source>
</evidence>
<dbReference type="SUPFAM" id="SSF56672">
    <property type="entry name" value="DNA/RNA polymerases"/>
    <property type="match status" value="1"/>
</dbReference>
<dbReference type="EC" id="2.7.7.7" evidence="5"/>
<evidence type="ECO:0000256" key="3">
    <source>
        <dbReference type="ARBA" id="ARBA00010945"/>
    </source>
</evidence>
<keyword evidence="13" id="KW-0460">Magnesium</keyword>
<dbReference type="InterPro" id="IPR001126">
    <property type="entry name" value="UmuC"/>
</dbReference>
<accession>A0AAN5AKW7</accession>
<comment type="catalytic activity">
    <reaction evidence="17">
        <text>DNA(n) + a 2'-deoxyribonucleoside 5'-triphosphate = DNA(n+1) + diphosphate</text>
        <dbReference type="Rhea" id="RHEA:22508"/>
        <dbReference type="Rhea" id="RHEA-COMP:17339"/>
        <dbReference type="Rhea" id="RHEA-COMP:17340"/>
        <dbReference type="ChEBI" id="CHEBI:33019"/>
        <dbReference type="ChEBI" id="CHEBI:61560"/>
        <dbReference type="ChEBI" id="CHEBI:173112"/>
        <dbReference type="EC" id="2.7.7.7"/>
    </reaction>
</comment>
<gene>
    <name evidence="19" type="primary">dinP</name>
    <name evidence="19" type="ORF">PEDI_31560</name>
</gene>
<dbReference type="InterPro" id="IPR036775">
    <property type="entry name" value="DNA_pol_Y-fam_lit_finger_sf"/>
</dbReference>
<evidence type="ECO:0000256" key="16">
    <source>
        <dbReference type="ARBA" id="ARBA00023204"/>
    </source>
</evidence>
<dbReference type="InterPro" id="IPR053848">
    <property type="entry name" value="IMS_HHH_1"/>
</dbReference>
<dbReference type="PANTHER" id="PTHR11076:SF33">
    <property type="entry name" value="DNA POLYMERASE KAPPA"/>
    <property type="match status" value="1"/>
</dbReference>
<evidence type="ECO:0000256" key="2">
    <source>
        <dbReference type="ARBA" id="ARBA00004496"/>
    </source>
</evidence>
<dbReference type="GO" id="GO:0006281">
    <property type="term" value="P:DNA repair"/>
    <property type="evidence" value="ECO:0007669"/>
    <property type="project" value="UniProtKB-KW"/>
</dbReference>
<evidence type="ECO:0000256" key="14">
    <source>
        <dbReference type="ARBA" id="ARBA00022932"/>
    </source>
</evidence>
<evidence type="ECO:0000259" key="18">
    <source>
        <dbReference type="PROSITE" id="PS50173"/>
    </source>
</evidence>
<keyword evidence="6" id="KW-0515">Mutator protein</keyword>
<comment type="cofactor">
    <cofactor evidence="1">
        <name>Mg(2+)</name>
        <dbReference type="ChEBI" id="CHEBI:18420"/>
    </cofactor>
</comment>
<keyword evidence="12" id="KW-0227">DNA damage</keyword>
<evidence type="ECO:0000256" key="15">
    <source>
        <dbReference type="ARBA" id="ARBA00023125"/>
    </source>
</evidence>
<dbReference type="Pfam" id="PF21999">
    <property type="entry name" value="IMS_HHH_1"/>
    <property type="match status" value="1"/>
</dbReference>
<evidence type="ECO:0000256" key="1">
    <source>
        <dbReference type="ARBA" id="ARBA00001946"/>
    </source>
</evidence>
<dbReference type="Proteomes" id="UP001310022">
    <property type="component" value="Unassembled WGS sequence"/>
</dbReference>
<name>A0AAN5AKW7_9BACT</name>
<dbReference type="Gene3D" id="3.30.70.270">
    <property type="match status" value="1"/>
</dbReference>
<dbReference type="PROSITE" id="PS50173">
    <property type="entry name" value="UMUC"/>
    <property type="match status" value="1"/>
</dbReference>
<dbReference type="GO" id="GO:0009432">
    <property type="term" value="P:SOS response"/>
    <property type="evidence" value="ECO:0007669"/>
    <property type="project" value="TreeGrafter"/>
</dbReference>
<keyword evidence="20" id="KW-1185">Reference proteome</keyword>
<keyword evidence="15" id="KW-0238">DNA-binding</keyword>
<evidence type="ECO:0000256" key="10">
    <source>
        <dbReference type="ARBA" id="ARBA00022705"/>
    </source>
</evidence>
<evidence type="ECO:0000256" key="17">
    <source>
        <dbReference type="ARBA" id="ARBA00049244"/>
    </source>
</evidence>
<keyword evidence="16" id="KW-0234">DNA repair</keyword>
<dbReference type="InterPro" id="IPR017961">
    <property type="entry name" value="DNA_pol_Y-fam_little_finger"/>
</dbReference>
<proteinExistence type="inferred from homology"/>
<dbReference type="GO" id="GO:0005829">
    <property type="term" value="C:cytosol"/>
    <property type="evidence" value="ECO:0007669"/>
    <property type="project" value="TreeGrafter"/>
</dbReference>
<dbReference type="FunFam" id="3.30.1490.100:FF:000004">
    <property type="entry name" value="DNA polymerase IV"/>
    <property type="match status" value="1"/>
</dbReference>
<sequence>MDLDSFFVSVERLKNSQLNNLPLIIGGKSNRGVVSSCSYEARAFGVKSAMPMRMAKMLCPHAVVLSGDMESYSQHSHLVTEIIRDNVPLFEKASIDEFYVDLTGMDRFYGCHKWAIELRQKIMQESGLPISFGLSVNKLIAKMGTNEGKPNGAIRVPQGEEKAFISPLNVGKIPMVGQKTYQTLSAMGVRTINTLQQIPVPLLEREFGRSGRVLHEKSHAIDRSEVIPYSEQKSASKERTFQQDTIDVDYLRAKLVSMTEDLAYDLRKQQKLTACVTVKIRYSDFNTVSRQMRIPYTSHEDTLIRTAKGIFEQLYDRRVLVRLIGIRFSHLVRGNFQIDLFEDNTKTLKLHQAKDLLRNKYGEQVVRRAVSMSKPRM</sequence>
<dbReference type="Gene3D" id="3.40.1170.60">
    <property type="match status" value="1"/>
</dbReference>
<dbReference type="GO" id="GO:0006260">
    <property type="term" value="P:DNA replication"/>
    <property type="evidence" value="ECO:0007669"/>
    <property type="project" value="UniProtKB-KW"/>
</dbReference>
<organism evidence="19 20">
    <name type="scientific">Persicobacter diffluens</name>
    <dbReference type="NCBI Taxonomy" id="981"/>
    <lineage>
        <taxon>Bacteria</taxon>
        <taxon>Pseudomonadati</taxon>
        <taxon>Bacteroidota</taxon>
        <taxon>Cytophagia</taxon>
        <taxon>Cytophagales</taxon>
        <taxon>Persicobacteraceae</taxon>
        <taxon>Persicobacter</taxon>
    </lineage>
</organism>
<keyword evidence="10" id="KW-0235">DNA replication</keyword>
<comment type="subunit">
    <text evidence="4">Monomer.</text>
</comment>
<dbReference type="EMBL" id="BQKE01000002">
    <property type="protein sequence ID" value="GJM62604.1"/>
    <property type="molecule type" value="Genomic_DNA"/>
</dbReference>
<comment type="similarity">
    <text evidence="3">Belongs to the DNA polymerase type-Y family.</text>
</comment>
<evidence type="ECO:0000256" key="12">
    <source>
        <dbReference type="ARBA" id="ARBA00022763"/>
    </source>
</evidence>
<feature type="domain" description="UmuC" evidence="18">
    <location>
        <begin position="1"/>
        <end position="177"/>
    </location>
</feature>
<evidence type="ECO:0000313" key="20">
    <source>
        <dbReference type="Proteomes" id="UP001310022"/>
    </source>
</evidence>
<keyword evidence="11" id="KW-0479">Metal-binding</keyword>
<dbReference type="InterPro" id="IPR043502">
    <property type="entry name" value="DNA/RNA_pol_sf"/>
</dbReference>
<evidence type="ECO:0000256" key="7">
    <source>
        <dbReference type="ARBA" id="ARBA00022490"/>
    </source>
</evidence>
<dbReference type="SUPFAM" id="SSF100879">
    <property type="entry name" value="Lesion bypass DNA polymerase (Y-family), little finger domain"/>
    <property type="match status" value="1"/>
</dbReference>
<dbReference type="InterPro" id="IPR050116">
    <property type="entry name" value="DNA_polymerase-Y"/>
</dbReference>
<dbReference type="AlphaFoldDB" id="A0AAN5AKW7"/>
<evidence type="ECO:0000256" key="11">
    <source>
        <dbReference type="ARBA" id="ARBA00022723"/>
    </source>
</evidence>
<keyword evidence="14" id="KW-0239">DNA-directed DNA polymerase</keyword>
<dbReference type="InterPro" id="IPR022880">
    <property type="entry name" value="DNApol_IV"/>
</dbReference>
<evidence type="ECO:0000256" key="5">
    <source>
        <dbReference type="ARBA" id="ARBA00012417"/>
    </source>
</evidence>
<evidence type="ECO:0000313" key="19">
    <source>
        <dbReference type="EMBL" id="GJM62604.1"/>
    </source>
</evidence>
<keyword evidence="7" id="KW-0963">Cytoplasm</keyword>
<protein>
    <recommendedName>
        <fullName evidence="5">DNA-directed DNA polymerase</fullName>
        <ecNumber evidence="5">2.7.7.7</ecNumber>
    </recommendedName>
</protein>
<dbReference type="Pfam" id="PF00817">
    <property type="entry name" value="IMS"/>
    <property type="match status" value="1"/>
</dbReference>
<dbReference type="FunFam" id="3.40.1170.60:FF:000001">
    <property type="entry name" value="DNA polymerase IV"/>
    <property type="match status" value="1"/>
</dbReference>
<dbReference type="GO" id="GO:0046872">
    <property type="term" value="F:metal ion binding"/>
    <property type="evidence" value="ECO:0007669"/>
    <property type="project" value="UniProtKB-KW"/>
</dbReference>
<dbReference type="GO" id="GO:0003684">
    <property type="term" value="F:damaged DNA binding"/>
    <property type="evidence" value="ECO:0007669"/>
    <property type="project" value="InterPro"/>
</dbReference>
<evidence type="ECO:0000256" key="13">
    <source>
        <dbReference type="ARBA" id="ARBA00022842"/>
    </source>
</evidence>
<dbReference type="InterPro" id="IPR043128">
    <property type="entry name" value="Rev_trsase/Diguanyl_cyclase"/>
</dbReference>
<dbReference type="CDD" id="cd03586">
    <property type="entry name" value="PolY_Pol_IV_kappa"/>
    <property type="match status" value="1"/>
</dbReference>
<keyword evidence="9" id="KW-0548">Nucleotidyltransferase</keyword>
<evidence type="ECO:0000256" key="9">
    <source>
        <dbReference type="ARBA" id="ARBA00022695"/>
    </source>
</evidence>
<comment type="caution">
    <text evidence="19">The sequence shown here is derived from an EMBL/GenBank/DDBJ whole genome shotgun (WGS) entry which is preliminary data.</text>
</comment>
<dbReference type="PANTHER" id="PTHR11076">
    <property type="entry name" value="DNA REPAIR POLYMERASE UMUC / TRANSFERASE FAMILY MEMBER"/>
    <property type="match status" value="1"/>
</dbReference>
<dbReference type="Gene3D" id="1.10.150.20">
    <property type="entry name" value="5' to 3' exonuclease, C-terminal subdomain"/>
    <property type="match status" value="1"/>
</dbReference>
<reference evidence="19 20" key="1">
    <citation type="submission" date="2021-12" db="EMBL/GenBank/DDBJ databases">
        <title>Genome sequencing of bacteria with rrn-lacking chromosome and rrn-plasmid.</title>
        <authorList>
            <person name="Anda M."/>
            <person name="Iwasaki W."/>
        </authorList>
    </citation>
    <scope>NUCLEOTIDE SEQUENCE [LARGE SCALE GENOMIC DNA]</scope>
    <source>
        <strain evidence="19 20">NBRC 15940</strain>
    </source>
</reference>
<comment type="subcellular location">
    <subcellularLocation>
        <location evidence="2">Cytoplasm</location>
    </subcellularLocation>
</comment>
<dbReference type="Pfam" id="PF11799">
    <property type="entry name" value="IMS_C"/>
    <property type="match status" value="1"/>
</dbReference>
<evidence type="ECO:0000256" key="6">
    <source>
        <dbReference type="ARBA" id="ARBA00022457"/>
    </source>
</evidence>
<dbReference type="NCBIfam" id="NF002677">
    <property type="entry name" value="PRK02406.1"/>
    <property type="match status" value="1"/>
</dbReference>
<dbReference type="GO" id="GO:0003887">
    <property type="term" value="F:DNA-directed DNA polymerase activity"/>
    <property type="evidence" value="ECO:0007669"/>
    <property type="project" value="UniProtKB-KW"/>
</dbReference>
<dbReference type="GO" id="GO:0042276">
    <property type="term" value="P:error-prone translesion synthesis"/>
    <property type="evidence" value="ECO:0007669"/>
    <property type="project" value="TreeGrafter"/>
</dbReference>
<keyword evidence="8" id="KW-0808">Transferase</keyword>
<dbReference type="Gene3D" id="3.30.1490.100">
    <property type="entry name" value="DNA polymerase, Y-family, little finger domain"/>
    <property type="match status" value="1"/>
</dbReference>
<evidence type="ECO:0000256" key="8">
    <source>
        <dbReference type="ARBA" id="ARBA00022679"/>
    </source>
</evidence>